<evidence type="ECO:0000313" key="2">
    <source>
        <dbReference type="Proteomes" id="UP001392437"/>
    </source>
</evidence>
<organism evidence="1 2">
    <name type="scientific">Apiospora kogelbergensis</name>
    <dbReference type="NCBI Taxonomy" id="1337665"/>
    <lineage>
        <taxon>Eukaryota</taxon>
        <taxon>Fungi</taxon>
        <taxon>Dikarya</taxon>
        <taxon>Ascomycota</taxon>
        <taxon>Pezizomycotina</taxon>
        <taxon>Sordariomycetes</taxon>
        <taxon>Xylariomycetidae</taxon>
        <taxon>Amphisphaeriales</taxon>
        <taxon>Apiosporaceae</taxon>
        <taxon>Apiospora</taxon>
    </lineage>
</organism>
<reference evidence="1 2" key="1">
    <citation type="submission" date="2023-01" db="EMBL/GenBank/DDBJ databases">
        <title>Analysis of 21 Apiospora genomes using comparative genomics revels a genus with tremendous synthesis potential of carbohydrate active enzymes and secondary metabolites.</title>
        <authorList>
            <person name="Sorensen T."/>
        </authorList>
    </citation>
    <scope>NUCLEOTIDE SEQUENCE [LARGE SCALE GENOMIC DNA]</scope>
    <source>
        <strain evidence="1 2">CBS 117206</strain>
    </source>
</reference>
<comment type="caution">
    <text evidence="1">The sequence shown here is derived from an EMBL/GenBank/DDBJ whole genome shotgun (WGS) entry which is preliminary data.</text>
</comment>
<accession>A0AAW0REG8</accession>
<proteinExistence type="predicted"/>
<gene>
    <name evidence="1" type="ORF">PG999_001459</name>
</gene>
<keyword evidence="2" id="KW-1185">Reference proteome</keyword>
<name>A0AAW0REG8_9PEZI</name>
<dbReference type="EMBL" id="JAQQWP010000001">
    <property type="protein sequence ID" value="KAK8133286.1"/>
    <property type="molecule type" value="Genomic_DNA"/>
</dbReference>
<sequence length="114" mass="12972">MPPRWTTINSRRWNTSMEMRRRPRHNSWIKSSSLHGRAAAGVLARRRPGCWFEGGAVVARPPPGPARDCYHRGHAPPWTGRCGFVDEIAGRAYYTVNPNCETLFRVGWRIGADQ</sequence>
<protein>
    <submittedName>
        <fullName evidence="1">Uncharacterized protein</fullName>
    </submittedName>
</protein>
<evidence type="ECO:0000313" key="1">
    <source>
        <dbReference type="EMBL" id="KAK8133286.1"/>
    </source>
</evidence>
<dbReference type="AlphaFoldDB" id="A0AAW0REG8"/>
<dbReference type="Proteomes" id="UP001392437">
    <property type="component" value="Unassembled WGS sequence"/>
</dbReference>